<organism evidence="1">
    <name type="scientific">viral metagenome</name>
    <dbReference type="NCBI Taxonomy" id="1070528"/>
    <lineage>
        <taxon>unclassified sequences</taxon>
        <taxon>metagenomes</taxon>
        <taxon>organismal metagenomes</taxon>
    </lineage>
</organism>
<reference evidence="1" key="1">
    <citation type="journal article" date="2020" name="Nature">
        <title>Giant virus diversity and host interactions through global metagenomics.</title>
        <authorList>
            <person name="Schulz F."/>
            <person name="Roux S."/>
            <person name="Paez-Espino D."/>
            <person name="Jungbluth S."/>
            <person name="Walsh D.A."/>
            <person name="Denef V.J."/>
            <person name="McMahon K.D."/>
            <person name="Konstantinidis K.T."/>
            <person name="Eloe-Fadrosh E.A."/>
            <person name="Kyrpides N.C."/>
            <person name="Woyke T."/>
        </authorList>
    </citation>
    <scope>NUCLEOTIDE SEQUENCE</scope>
    <source>
        <strain evidence="1">GVMAG-M-3300020185-18</strain>
    </source>
</reference>
<accession>A0A6C0C5F6</accession>
<evidence type="ECO:0000313" key="1">
    <source>
        <dbReference type="EMBL" id="QHS98763.1"/>
    </source>
</evidence>
<dbReference type="AlphaFoldDB" id="A0A6C0C5F6"/>
<dbReference type="EMBL" id="MN739323">
    <property type="protein sequence ID" value="QHS98763.1"/>
    <property type="molecule type" value="Genomic_DNA"/>
</dbReference>
<proteinExistence type="predicted"/>
<sequence length="363" mass="41508">MSLQGTIVPKSSVNRQLQRTNMLINSRQRPQHVRSKKHTKGIVNKLEKETQSISLHINSVFRDDYYNESPTNYTYTLPVNVENVLSARLTSVNLPNTWYLFEAEKGNNIFFVELFEVNRTSRKRVMAAGDGGDEVPDSRYIHEIVIPEGNYTVQQLTSFLNTTYFKDNATGVFDGQKTEHQRRMQKIEFKIDPISLKSRFNITQEKSGTNFLYMNLIFVNDNTKSLLQTAGWALGFRNAKYLNIGSDIVSEGLFDAAGDRYVYICLNDFTINQTNNNIICLDNTFIDTHVLAKLNIGTASYGIQIDDTPDSDVTHSKTRIYAGPTNLKKFSIKLLDMFGKPVNLNTMDWSFTLELEKLYQNIV</sequence>
<protein>
    <submittedName>
        <fullName evidence="1">Uncharacterized protein</fullName>
    </submittedName>
</protein>
<name>A0A6C0C5F6_9ZZZZ</name>